<accession>A0A7S0N614</accession>
<reference evidence="4" key="1">
    <citation type="submission" date="2021-01" db="EMBL/GenBank/DDBJ databases">
        <authorList>
            <person name="Corre E."/>
            <person name="Pelletier E."/>
            <person name="Niang G."/>
            <person name="Scheremetjew M."/>
            <person name="Finn R."/>
            <person name="Kale V."/>
            <person name="Holt S."/>
            <person name="Cochrane G."/>
            <person name="Meng A."/>
            <person name="Brown T."/>
            <person name="Cohen L."/>
        </authorList>
    </citation>
    <scope>NUCLEOTIDE SEQUENCE</scope>
    <source>
        <strain evidence="4">CCMP722</strain>
    </source>
</reference>
<dbReference type="InterPro" id="IPR036770">
    <property type="entry name" value="Ankyrin_rpt-contain_sf"/>
</dbReference>
<evidence type="ECO:0000256" key="3">
    <source>
        <dbReference type="PROSITE-ProRule" id="PRU00023"/>
    </source>
</evidence>
<protein>
    <recommendedName>
        <fullName evidence="5">Ankyrin repeat domain-containing protein</fullName>
    </recommendedName>
</protein>
<evidence type="ECO:0000256" key="2">
    <source>
        <dbReference type="ARBA" id="ARBA00023043"/>
    </source>
</evidence>
<sequence>MGSDKKGKEKVTGDKDGVVAAETEAGVAEVSDFILAARDGDVEAVGKGMKEDPPPSEEHLAVALWAAACNGNEAVAKLLVDAGADLEYIDDTEFTALLWAVESSEPEIVGLLIEAGADVNAITGTGATALIMASDLSNPTADLKIIQTLIKAGADVNKADSQGATALAFAAEAGNLQAVNLLMDAGAEVTTADEDGQTPLLRVSEFGAPADSAKADAALVAQRLLEKGADVNATDLEGDTAAILAARAGNQGLLDVLVAAKAELGVANKAGSDVAAELRKALSKSEDVSMRKRLQGMMKLCGIQEEDTARAVGQKAAPIGANLANRRSKRLKNKA</sequence>
<organism evidence="4">
    <name type="scientific">Pyramimonas obovata</name>
    <dbReference type="NCBI Taxonomy" id="1411642"/>
    <lineage>
        <taxon>Eukaryota</taxon>
        <taxon>Viridiplantae</taxon>
        <taxon>Chlorophyta</taxon>
        <taxon>Pyramimonadophyceae</taxon>
        <taxon>Pyramimonadales</taxon>
        <taxon>Pyramimonadaceae</taxon>
        <taxon>Pyramimonas</taxon>
        <taxon>Pyramimonas incertae sedis</taxon>
    </lineage>
</organism>
<dbReference type="PANTHER" id="PTHR24193">
    <property type="entry name" value="ANKYRIN REPEAT PROTEIN"/>
    <property type="match status" value="1"/>
</dbReference>
<feature type="repeat" description="ANK" evidence="3">
    <location>
        <begin position="195"/>
        <end position="236"/>
    </location>
</feature>
<feature type="repeat" description="ANK" evidence="3">
    <location>
        <begin position="59"/>
        <end position="91"/>
    </location>
</feature>
<dbReference type="EMBL" id="HBFA01012797">
    <property type="protein sequence ID" value="CAD8661045.1"/>
    <property type="molecule type" value="Transcribed_RNA"/>
</dbReference>
<evidence type="ECO:0000256" key="1">
    <source>
        <dbReference type="ARBA" id="ARBA00022737"/>
    </source>
</evidence>
<dbReference type="Gene3D" id="1.25.40.20">
    <property type="entry name" value="Ankyrin repeat-containing domain"/>
    <property type="match status" value="3"/>
</dbReference>
<feature type="repeat" description="ANK" evidence="3">
    <location>
        <begin position="125"/>
        <end position="161"/>
    </location>
</feature>
<dbReference type="GO" id="GO:0045944">
    <property type="term" value="P:positive regulation of transcription by RNA polymerase II"/>
    <property type="evidence" value="ECO:0007669"/>
    <property type="project" value="TreeGrafter"/>
</dbReference>
<evidence type="ECO:0008006" key="5">
    <source>
        <dbReference type="Google" id="ProtNLM"/>
    </source>
</evidence>
<gene>
    <name evidence="4" type="ORF">POBO1169_LOCUS6657</name>
</gene>
<feature type="repeat" description="ANK" evidence="3">
    <location>
        <begin position="92"/>
        <end position="124"/>
    </location>
</feature>
<evidence type="ECO:0000313" key="4">
    <source>
        <dbReference type="EMBL" id="CAD8661045.1"/>
    </source>
</evidence>
<feature type="repeat" description="ANK" evidence="3">
    <location>
        <begin position="162"/>
        <end position="194"/>
    </location>
</feature>
<keyword evidence="2 3" id="KW-0040">ANK repeat</keyword>
<dbReference type="GO" id="GO:0005634">
    <property type="term" value="C:nucleus"/>
    <property type="evidence" value="ECO:0007669"/>
    <property type="project" value="TreeGrafter"/>
</dbReference>
<dbReference type="SMART" id="SM00248">
    <property type="entry name" value="ANK"/>
    <property type="match status" value="6"/>
</dbReference>
<dbReference type="PANTHER" id="PTHR24193:SF121">
    <property type="entry name" value="ADA2A-CONTAINING COMPLEX COMPONENT 3, ISOFORM D"/>
    <property type="match status" value="1"/>
</dbReference>
<dbReference type="Pfam" id="PF12796">
    <property type="entry name" value="Ank_2"/>
    <property type="match status" value="2"/>
</dbReference>
<dbReference type="PROSITE" id="PS50088">
    <property type="entry name" value="ANK_REPEAT"/>
    <property type="match status" value="5"/>
</dbReference>
<proteinExistence type="predicted"/>
<dbReference type="InterPro" id="IPR002110">
    <property type="entry name" value="Ankyrin_rpt"/>
</dbReference>
<dbReference type="PROSITE" id="PS50297">
    <property type="entry name" value="ANK_REP_REGION"/>
    <property type="match status" value="3"/>
</dbReference>
<dbReference type="GO" id="GO:0000976">
    <property type="term" value="F:transcription cis-regulatory region binding"/>
    <property type="evidence" value="ECO:0007669"/>
    <property type="project" value="TreeGrafter"/>
</dbReference>
<keyword evidence="1" id="KW-0677">Repeat</keyword>
<dbReference type="AlphaFoldDB" id="A0A7S0N614"/>
<dbReference type="SUPFAM" id="SSF48403">
    <property type="entry name" value="Ankyrin repeat"/>
    <property type="match status" value="1"/>
</dbReference>
<name>A0A7S0N614_9CHLO</name>
<dbReference type="Pfam" id="PF13637">
    <property type="entry name" value="Ank_4"/>
    <property type="match status" value="1"/>
</dbReference>
<dbReference type="PRINTS" id="PR01415">
    <property type="entry name" value="ANKYRIN"/>
</dbReference>
<dbReference type="InterPro" id="IPR050663">
    <property type="entry name" value="Ankyrin-SOCS_Box"/>
</dbReference>